<feature type="transmembrane region" description="Helical" evidence="16">
    <location>
        <begin position="35"/>
        <end position="57"/>
    </location>
</feature>
<feature type="transmembrane region" description="Helical" evidence="16">
    <location>
        <begin position="162"/>
        <end position="185"/>
    </location>
</feature>
<evidence type="ECO:0000256" key="1">
    <source>
        <dbReference type="ARBA" id="ARBA00000287"/>
    </source>
</evidence>
<organism evidence="17 18">
    <name type="scientific">Bacteroides graminisolvens DSM 19988 = JCM 15093</name>
    <dbReference type="NCBI Taxonomy" id="1121097"/>
    <lineage>
        <taxon>Bacteria</taxon>
        <taxon>Pseudomonadati</taxon>
        <taxon>Bacteroidota</taxon>
        <taxon>Bacteroidia</taxon>
        <taxon>Bacteroidales</taxon>
        <taxon>Bacteroidaceae</taxon>
        <taxon>Bacteroides</taxon>
    </lineage>
</organism>
<dbReference type="EC" id="2.7.8.8" evidence="4"/>
<feature type="transmembrane region" description="Helical" evidence="16">
    <location>
        <begin position="197"/>
        <end position="226"/>
    </location>
</feature>
<evidence type="ECO:0000256" key="10">
    <source>
        <dbReference type="ARBA" id="ARBA00023098"/>
    </source>
</evidence>
<evidence type="ECO:0000256" key="16">
    <source>
        <dbReference type="SAM" id="Phobius"/>
    </source>
</evidence>
<dbReference type="AlphaFoldDB" id="A0A069D0G0"/>
<evidence type="ECO:0000256" key="2">
    <source>
        <dbReference type="ARBA" id="ARBA00004127"/>
    </source>
</evidence>
<evidence type="ECO:0000256" key="12">
    <source>
        <dbReference type="ARBA" id="ARBA00023209"/>
    </source>
</evidence>
<sequence length="235" mass="26232">MANAITRHIPNTVTCLNLFSGCIASVMAFEAQYEWALVFIIFSAIFDFFDGMLARVLKAPSLIGKELDSLADDISFGLVPALMLFSLLKEMPYPDFLSGISIFVPYVAFLIAVFSALRLAKFNVDERQTSSFVGLPTPANALFWGALIASEHGYITSSPTHVFFLIIMILLFSWLMIAEIPMFSLKFKNLSWKDNKISFIFLIIAALLLVFLGISGFSAVIAWYILLSLLTRKKK</sequence>
<dbReference type="InterPro" id="IPR043130">
    <property type="entry name" value="CDP-OH_PTrfase_TM_dom"/>
</dbReference>
<keyword evidence="13" id="KW-1208">Phospholipid metabolism</keyword>
<reference evidence="17 18" key="1">
    <citation type="journal article" date="2015" name="Microbes Environ.">
        <title>Distribution and evolution of nitrogen fixation genes in the phylum bacteroidetes.</title>
        <authorList>
            <person name="Inoue J."/>
            <person name="Oshima K."/>
            <person name="Suda W."/>
            <person name="Sakamoto M."/>
            <person name="Iino T."/>
            <person name="Noda S."/>
            <person name="Hongoh Y."/>
            <person name="Hattori M."/>
            <person name="Ohkuma M."/>
        </authorList>
    </citation>
    <scope>NUCLEOTIDE SEQUENCE [LARGE SCALE GENOMIC DNA]</scope>
    <source>
        <strain evidence="17 18">JCM 15093</strain>
    </source>
</reference>
<keyword evidence="12" id="KW-0594">Phospholipid biosynthesis</keyword>
<dbReference type="OrthoDB" id="9777147at2"/>
<dbReference type="GO" id="GO:0003882">
    <property type="term" value="F:CDP-diacylglycerol-serine O-phosphatidyltransferase activity"/>
    <property type="evidence" value="ECO:0007669"/>
    <property type="project" value="UniProtKB-EC"/>
</dbReference>
<evidence type="ECO:0000256" key="5">
    <source>
        <dbReference type="ARBA" id="ARBA00017171"/>
    </source>
</evidence>
<dbReference type="NCBIfam" id="TIGR00473">
    <property type="entry name" value="pssA"/>
    <property type="match status" value="1"/>
</dbReference>
<keyword evidence="7 15" id="KW-0808">Transferase</keyword>
<evidence type="ECO:0000313" key="18">
    <source>
        <dbReference type="Proteomes" id="UP000027601"/>
    </source>
</evidence>
<keyword evidence="6" id="KW-0444">Lipid biosynthesis</keyword>
<dbReference type="GO" id="GO:0016020">
    <property type="term" value="C:membrane"/>
    <property type="evidence" value="ECO:0007669"/>
    <property type="project" value="InterPro"/>
</dbReference>
<dbReference type="Pfam" id="PF01066">
    <property type="entry name" value="CDP-OH_P_transf"/>
    <property type="match status" value="1"/>
</dbReference>
<keyword evidence="11 16" id="KW-0472">Membrane</keyword>
<dbReference type="GO" id="GO:0012505">
    <property type="term" value="C:endomembrane system"/>
    <property type="evidence" value="ECO:0007669"/>
    <property type="project" value="UniProtKB-SubCell"/>
</dbReference>
<evidence type="ECO:0000313" key="17">
    <source>
        <dbReference type="EMBL" id="GAK35786.1"/>
    </source>
</evidence>
<dbReference type="InterPro" id="IPR050324">
    <property type="entry name" value="CDP-alcohol_PTase-I"/>
</dbReference>
<proteinExistence type="inferred from homology"/>
<dbReference type="EMBL" id="BAJS01000003">
    <property type="protein sequence ID" value="GAK35786.1"/>
    <property type="molecule type" value="Genomic_DNA"/>
</dbReference>
<dbReference type="InterPro" id="IPR000462">
    <property type="entry name" value="CDP-OH_P_trans"/>
</dbReference>
<comment type="similarity">
    <text evidence="3 15">Belongs to the CDP-alcohol phosphatidyltransferase class-I family.</text>
</comment>
<name>A0A069D0G0_9BACE</name>
<evidence type="ECO:0000256" key="3">
    <source>
        <dbReference type="ARBA" id="ARBA00010441"/>
    </source>
</evidence>
<evidence type="ECO:0000256" key="14">
    <source>
        <dbReference type="ARBA" id="ARBA00032361"/>
    </source>
</evidence>
<dbReference type="PANTHER" id="PTHR14269:SF61">
    <property type="entry name" value="CDP-DIACYLGLYCEROL--SERINE O-PHOSPHATIDYLTRANSFERASE"/>
    <property type="match status" value="1"/>
</dbReference>
<evidence type="ECO:0000256" key="9">
    <source>
        <dbReference type="ARBA" id="ARBA00022989"/>
    </source>
</evidence>
<feature type="transmembrane region" description="Helical" evidence="16">
    <location>
        <begin position="100"/>
        <end position="120"/>
    </location>
</feature>
<dbReference type="Proteomes" id="UP000027601">
    <property type="component" value="Unassembled WGS sequence"/>
</dbReference>
<protein>
    <recommendedName>
        <fullName evidence="5">CDP-diacylglycerol--serine O-phosphatidyltransferase</fullName>
        <ecNumber evidence="4">2.7.8.8</ecNumber>
    </recommendedName>
    <alternativeName>
        <fullName evidence="14">Phosphatidylserine synthase</fullName>
    </alternativeName>
</protein>
<gene>
    <name evidence="17" type="ORF">JCM15093_911</name>
</gene>
<evidence type="ECO:0000256" key="13">
    <source>
        <dbReference type="ARBA" id="ARBA00023264"/>
    </source>
</evidence>
<keyword evidence="18" id="KW-1185">Reference proteome</keyword>
<dbReference type="PROSITE" id="PS51257">
    <property type="entry name" value="PROKAR_LIPOPROTEIN"/>
    <property type="match status" value="1"/>
</dbReference>
<comment type="catalytic activity">
    <reaction evidence="1">
        <text>a CDP-1,2-diacyl-sn-glycerol + L-serine = a 1,2-diacyl-sn-glycero-3-phospho-L-serine + CMP + H(+)</text>
        <dbReference type="Rhea" id="RHEA:16913"/>
        <dbReference type="ChEBI" id="CHEBI:15378"/>
        <dbReference type="ChEBI" id="CHEBI:33384"/>
        <dbReference type="ChEBI" id="CHEBI:57262"/>
        <dbReference type="ChEBI" id="CHEBI:58332"/>
        <dbReference type="ChEBI" id="CHEBI:60377"/>
        <dbReference type="EC" id="2.7.8.8"/>
    </reaction>
</comment>
<evidence type="ECO:0000256" key="15">
    <source>
        <dbReference type="RuleBase" id="RU003750"/>
    </source>
</evidence>
<evidence type="ECO:0000256" key="4">
    <source>
        <dbReference type="ARBA" id="ARBA00013174"/>
    </source>
</evidence>
<comment type="subcellular location">
    <subcellularLocation>
        <location evidence="2">Endomembrane system</location>
        <topology evidence="2">Multi-pass membrane protein</topology>
    </subcellularLocation>
</comment>
<keyword evidence="10" id="KW-0443">Lipid metabolism</keyword>
<comment type="caution">
    <text evidence="17">The sequence shown here is derived from an EMBL/GenBank/DDBJ whole genome shotgun (WGS) entry which is preliminary data.</text>
</comment>
<dbReference type="Gene3D" id="1.20.120.1760">
    <property type="match status" value="1"/>
</dbReference>
<evidence type="ECO:0000256" key="8">
    <source>
        <dbReference type="ARBA" id="ARBA00022692"/>
    </source>
</evidence>
<evidence type="ECO:0000256" key="7">
    <source>
        <dbReference type="ARBA" id="ARBA00022679"/>
    </source>
</evidence>
<dbReference type="GO" id="GO:0008654">
    <property type="term" value="P:phospholipid biosynthetic process"/>
    <property type="evidence" value="ECO:0007669"/>
    <property type="project" value="UniProtKB-KW"/>
</dbReference>
<dbReference type="PROSITE" id="PS00379">
    <property type="entry name" value="CDP_ALCOHOL_P_TRANSF"/>
    <property type="match status" value="1"/>
</dbReference>
<evidence type="ECO:0000256" key="11">
    <source>
        <dbReference type="ARBA" id="ARBA00023136"/>
    </source>
</evidence>
<keyword evidence="8 16" id="KW-0812">Transmembrane</keyword>
<evidence type="ECO:0000256" key="6">
    <source>
        <dbReference type="ARBA" id="ARBA00022516"/>
    </source>
</evidence>
<dbReference type="InterPro" id="IPR048254">
    <property type="entry name" value="CDP_ALCOHOL_P_TRANSF_CS"/>
</dbReference>
<dbReference type="PANTHER" id="PTHR14269">
    <property type="entry name" value="CDP-DIACYLGLYCEROL--GLYCEROL-3-PHOSPHATE 3-PHOSPHATIDYLTRANSFERASE-RELATED"/>
    <property type="match status" value="1"/>
</dbReference>
<dbReference type="RefSeq" id="WP_024995859.1">
    <property type="nucleotide sequence ID" value="NZ_BAJS01000003.1"/>
</dbReference>
<keyword evidence="9 16" id="KW-1133">Transmembrane helix</keyword>
<dbReference type="eggNOG" id="COG1183">
    <property type="taxonomic scope" value="Bacteria"/>
</dbReference>
<accession>A0A069D0G0</accession>
<dbReference type="InterPro" id="IPR004533">
    <property type="entry name" value="CDP-diaglyc--ser_O-PTrfase"/>
</dbReference>